<dbReference type="PANTHER" id="PTHR12861">
    <property type="entry name" value="TRANSLOCON-ASSOCIATED PROTEIN, BETA SUBUNIT PRECURSOR TRAP-BETA SIGNAL SEQUENCE RECEPTOR BETA SUBUNIT"/>
    <property type="match status" value="1"/>
</dbReference>
<evidence type="ECO:0000313" key="5">
    <source>
        <dbReference type="Proteomes" id="UP000297295"/>
    </source>
</evidence>
<keyword evidence="2" id="KW-0472">Membrane</keyword>
<sequence>MFRKFLIFIVCLILLLCLPALAYTLEDVEWKDKADKSGTLYWGSTIKMDDYTIKAEDFNKDGFVSISISRDGEVKEISPLKVGGSLGYRDTENGEDIKVFIKSVTLKVDEWTGNMNDPHASVEVYKRAVPRMKIDISTEEDTYDPRDMAPRYIVATINIKNEGDARASEMDVEIDPNGMELVSGKLSHHLIAIEEDEALDPIVAKFEIPEYWEQTRKDITVTTKSRDINDDINEDRKVKTLTIEPVVELIITKTITENVYMDGTAHVSVSIWNDGIYSVNSATITNPVLGDMELQDSISQETKLSFAPGETKAKLFQYTLKPVKTGTYKVPAATATFTDSEGKVHTFKSKTPSVKITGPDIVLTKTINPSTVSPGDEVKVTVAVANKGTVRASVTASETLPETVTFVSGDLNFKEVVSKGKTLSYSYIIKTKEAGEIRLPATTSTFIDFEDFKGEKVSNMPVISVVDPEQTSADFSPEGTSGDKSPSSSSSSPSSDSEYAEDENRVQPGFEATTLVFVLFCVYAVYGRRRKQ</sequence>
<dbReference type="InterPro" id="IPR025738">
    <property type="entry name" value="BatD"/>
</dbReference>
<accession>A0A4E0QRM6</accession>
<dbReference type="Pfam" id="PF13584">
    <property type="entry name" value="BatD"/>
    <property type="match status" value="1"/>
</dbReference>
<dbReference type="InterPro" id="IPR013783">
    <property type="entry name" value="Ig-like_fold"/>
</dbReference>
<name>A0A4E0QRM6_9EURY</name>
<keyword evidence="5" id="KW-1185">Reference proteome</keyword>
<dbReference type="PANTHER" id="PTHR12861:SF3">
    <property type="entry name" value="TRANSLOCON-ASSOCIATED PROTEIN SUBUNIT BETA"/>
    <property type="match status" value="1"/>
</dbReference>
<feature type="compositionally biased region" description="Low complexity" evidence="1">
    <location>
        <begin position="485"/>
        <end position="497"/>
    </location>
</feature>
<dbReference type="InterPro" id="IPR047589">
    <property type="entry name" value="DUF11_rpt"/>
</dbReference>
<evidence type="ECO:0000313" key="4">
    <source>
        <dbReference type="EMBL" id="TGC09176.1"/>
    </source>
</evidence>
<organism evidence="4 5">
    <name type="scientific">Methanolobus halotolerans</name>
    <dbReference type="NCBI Taxonomy" id="2052935"/>
    <lineage>
        <taxon>Archaea</taxon>
        <taxon>Methanobacteriati</taxon>
        <taxon>Methanobacteriota</taxon>
        <taxon>Stenosarchaea group</taxon>
        <taxon>Methanomicrobia</taxon>
        <taxon>Methanosarcinales</taxon>
        <taxon>Methanosarcinaceae</taxon>
        <taxon>Methanolobus</taxon>
    </lineage>
</organism>
<dbReference type="Gene3D" id="2.60.40.10">
    <property type="entry name" value="Immunoglobulins"/>
    <property type="match status" value="1"/>
</dbReference>
<dbReference type="EMBL" id="PGGK01000006">
    <property type="protein sequence ID" value="TGC09176.1"/>
    <property type="molecule type" value="Genomic_DNA"/>
</dbReference>
<dbReference type="InterPro" id="IPR001434">
    <property type="entry name" value="OmcB-like_DUF11"/>
</dbReference>
<keyword evidence="2" id="KW-1133">Transmembrane helix</keyword>
<feature type="domain" description="DUF11" evidence="3">
    <location>
        <begin position="360"/>
        <end position="411"/>
    </location>
</feature>
<feature type="transmembrane region" description="Helical" evidence="2">
    <location>
        <begin position="509"/>
        <end position="526"/>
    </location>
</feature>
<keyword evidence="2" id="KW-0812">Transmembrane</keyword>
<dbReference type="RefSeq" id="WP_135389671.1">
    <property type="nucleotide sequence ID" value="NZ_PGGK01000006.1"/>
</dbReference>
<feature type="compositionally biased region" description="Polar residues" evidence="1">
    <location>
        <begin position="469"/>
        <end position="484"/>
    </location>
</feature>
<comment type="caution">
    <text evidence="4">The sequence shown here is derived from an EMBL/GenBank/DDBJ whole genome shotgun (WGS) entry which is preliminary data.</text>
</comment>
<gene>
    <name evidence="4" type="ORF">CUN85_07365</name>
</gene>
<dbReference type="Pfam" id="PF01345">
    <property type="entry name" value="DUF11"/>
    <property type="match status" value="1"/>
</dbReference>
<evidence type="ECO:0000256" key="1">
    <source>
        <dbReference type="SAM" id="MobiDB-lite"/>
    </source>
</evidence>
<proteinExistence type="predicted"/>
<dbReference type="OrthoDB" id="125550at2157"/>
<dbReference type="AlphaFoldDB" id="A0A4E0QRM6"/>
<feature type="region of interest" description="Disordered" evidence="1">
    <location>
        <begin position="468"/>
        <end position="505"/>
    </location>
</feature>
<dbReference type="Proteomes" id="UP000297295">
    <property type="component" value="Unassembled WGS sequence"/>
</dbReference>
<protein>
    <recommendedName>
        <fullName evidence="3">DUF11 domain-containing protein</fullName>
    </recommendedName>
</protein>
<dbReference type="NCBIfam" id="TIGR01451">
    <property type="entry name" value="B_ant_repeat"/>
    <property type="match status" value="1"/>
</dbReference>
<evidence type="ECO:0000256" key="2">
    <source>
        <dbReference type="SAM" id="Phobius"/>
    </source>
</evidence>
<reference evidence="4 5" key="1">
    <citation type="submission" date="2017-11" db="EMBL/GenBank/DDBJ databases">
        <title>Isolation and Characterization of Methanogenic Archaea from Saline Meromictic Lake at Siberia.</title>
        <authorList>
            <person name="Shen Y."/>
            <person name="Huang H.-H."/>
            <person name="Lai M.-C."/>
            <person name="Chen S.-C."/>
        </authorList>
    </citation>
    <scope>NUCLEOTIDE SEQUENCE [LARGE SCALE GENOMIC DNA]</scope>
    <source>
        <strain evidence="4 5">SY-01</strain>
    </source>
</reference>
<evidence type="ECO:0000259" key="3">
    <source>
        <dbReference type="Pfam" id="PF01345"/>
    </source>
</evidence>